<dbReference type="InterPro" id="IPR001466">
    <property type="entry name" value="Beta-lactam-related"/>
</dbReference>
<dbReference type="InterPro" id="IPR012338">
    <property type="entry name" value="Beta-lactam/transpept-like"/>
</dbReference>
<proteinExistence type="predicted"/>
<protein>
    <submittedName>
        <fullName evidence="2">Class A beta-lactamase-related serine hydrolase</fullName>
    </submittedName>
</protein>
<reference evidence="2 3" key="1">
    <citation type="submission" date="2018-08" db="EMBL/GenBank/DDBJ databases">
        <title>Lysobacter soli KCTC 22011, whole genome shotgun sequence.</title>
        <authorList>
            <person name="Zhang X."/>
            <person name="Feng G."/>
            <person name="Zhu H."/>
        </authorList>
    </citation>
    <scope>NUCLEOTIDE SEQUENCE [LARGE SCALE GENOMIC DNA]</scope>
    <source>
        <strain evidence="2 3">KCTC 22011</strain>
    </source>
</reference>
<evidence type="ECO:0000259" key="1">
    <source>
        <dbReference type="Pfam" id="PF00144"/>
    </source>
</evidence>
<keyword evidence="2" id="KW-0378">Hydrolase</keyword>
<accession>A0A3D8V811</accession>
<dbReference type="AlphaFoldDB" id="A0A3D8V811"/>
<dbReference type="SUPFAM" id="SSF56601">
    <property type="entry name" value="beta-lactamase/transpeptidase-like"/>
    <property type="match status" value="1"/>
</dbReference>
<evidence type="ECO:0000313" key="3">
    <source>
        <dbReference type="Proteomes" id="UP000256829"/>
    </source>
</evidence>
<dbReference type="Pfam" id="PF00144">
    <property type="entry name" value="Beta-lactamase"/>
    <property type="match status" value="1"/>
</dbReference>
<feature type="domain" description="Beta-lactamase-related" evidence="1">
    <location>
        <begin position="29"/>
        <end position="340"/>
    </location>
</feature>
<name>A0A3D8V811_9GAMM</name>
<sequence>MRIHHWLTGAVLLLAGCASGGTRMQHEIDALMRDYQGDVPGASVLVVRDGQPLVRRSYGMADLERHVEASPQTNYRLASVSKQFTAASVLLLVEDGRLKLDDSIKRYLPGLPAAADGITIRHLLTHTSGLIDYEDVMDPADTRQVHDADVLTLLQSQDRTYFAPGTGYRYSNSGYALLAQIVERASAQRYARFLHDRIFQPLGMNDTVAYEAGVSEVPNRAYGYSLENGAWMRTDQSTTSAVLGDGGIYSSLDDLSKWDAALYDERLLPSSVLRQAFTPATPTDDPQVEYGFGWRITGETLWHSGETIGFRNVIVRWPKRHLTVVVLTNRDDPEPYETAKKIGALAMREAATN</sequence>
<gene>
    <name evidence="2" type="ORF">DX912_16905</name>
</gene>
<organism evidence="2 3">
    <name type="scientific">Lysobacter soli</name>
    <dbReference type="NCBI Taxonomy" id="453783"/>
    <lineage>
        <taxon>Bacteria</taxon>
        <taxon>Pseudomonadati</taxon>
        <taxon>Pseudomonadota</taxon>
        <taxon>Gammaproteobacteria</taxon>
        <taxon>Lysobacterales</taxon>
        <taxon>Lysobacteraceae</taxon>
        <taxon>Lysobacter</taxon>
    </lineage>
</organism>
<dbReference type="PROSITE" id="PS51257">
    <property type="entry name" value="PROKAR_LIPOPROTEIN"/>
    <property type="match status" value="1"/>
</dbReference>
<evidence type="ECO:0000313" key="2">
    <source>
        <dbReference type="EMBL" id="RDY65557.1"/>
    </source>
</evidence>
<dbReference type="PANTHER" id="PTHR46825">
    <property type="entry name" value="D-ALANYL-D-ALANINE-CARBOXYPEPTIDASE/ENDOPEPTIDASE AMPH"/>
    <property type="match status" value="1"/>
</dbReference>
<keyword evidence="3" id="KW-1185">Reference proteome</keyword>
<dbReference type="InterPro" id="IPR050491">
    <property type="entry name" value="AmpC-like"/>
</dbReference>
<dbReference type="EMBL" id="QTJR01000017">
    <property type="protein sequence ID" value="RDY65557.1"/>
    <property type="molecule type" value="Genomic_DNA"/>
</dbReference>
<dbReference type="GO" id="GO:0016787">
    <property type="term" value="F:hydrolase activity"/>
    <property type="evidence" value="ECO:0007669"/>
    <property type="project" value="UniProtKB-KW"/>
</dbReference>
<dbReference type="Proteomes" id="UP000256829">
    <property type="component" value="Unassembled WGS sequence"/>
</dbReference>
<dbReference type="Gene3D" id="3.40.710.10">
    <property type="entry name" value="DD-peptidase/beta-lactamase superfamily"/>
    <property type="match status" value="1"/>
</dbReference>
<comment type="caution">
    <text evidence="2">The sequence shown here is derived from an EMBL/GenBank/DDBJ whole genome shotgun (WGS) entry which is preliminary data.</text>
</comment>
<dbReference type="PANTHER" id="PTHR46825:SF9">
    <property type="entry name" value="BETA-LACTAMASE-RELATED DOMAIN-CONTAINING PROTEIN"/>
    <property type="match status" value="1"/>
</dbReference>